<proteinExistence type="predicted"/>
<feature type="domain" description="Doublecortin" evidence="1">
    <location>
        <begin position="258"/>
        <end position="333"/>
    </location>
</feature>
<dbReference type="PANTHER" id="PTHR43685">
    <property type="entry name" value="GLYCOSYLTRANSFERASE"/>
    <property type="match status" value="1"/>
</dbReference>
<dbReference type="PROSITE" id="PS50309">
    <property type="entry name" value="DC"/>
    <property type="match status" value="1"/>
</dbReference>
<dbReference type="GO" id="GO:0035556">
    <property type="term" value="P:intracellular signal transduction"/>
    <property type="evidence" value="ECO:0007669"/>
    <property type="project" value="InterPro"/>
</dbReference>
<dbReference type="InterPro" id="IPR003533">
    <property type="entry name" value="Doublecortin_dom"/>
</dbReference>
<dbReference type="EMBL" id="MUHA01000025">
    <property type="protein sequence ID" value="OXA97445.1"/>
    <property type="molecule type" value="Genomic_DNA"/>
</dbReference>
<dbReference type="Pfam" id="PF00535">
    <property type="entry name" value="Glycos_transf_2"/>
    <property type="match status" value="1"/>
</dbReference>
<organism evidence="2 3">
    <name type="scientific">Flavobacterium oncorhynchi</name>
    <dbReference type="NCBI Taxonomy" id="728056"/>
    <lineage>
        <taxon>Bacteria</taxon>
        <taxon>Pseudomonadati</taxon>
        <taxon>Bacteroidota</taxon>
        <taxon>Flavobacteriia</taxon>
        <taxon>Flavobacteriales</taxon>
        <taxon>Flavobacteriaceae</taxon>
        <taxon>Flavobacterium</taxon>
    </lineage>
</organism>
<accession>A0A226HT90</accession>
<dbReference type="Proteomes" id="UP000198336">
    <property type="component" value="Unassembled WGS sequence"/>
</dbReference>
<comment type="caution">
    <text evidence="2">The sequence shown here is derived from an EMBL/GenBank/DDBJ whole genome shotgun (WGS) entry which is preliminary data.</text>
</comment>
<evidence type="ECO:0000259" key="1">
    <source>
        <dbReference type="PROSITE" id="PS50309"/>
    </source>
</evidence>
<evidence type="ECO:0000313" key="2">
    <source>
        <dbReference type="EMBL" id="OXA97445.1"/>
    </source>
</evidence>
<reference evidence="2 3" key="1">
    <citation type="submission" date="2016-11" db="EMBL/GenBank/DDBJ databases">
        <title>Whole genomes of Flavobacteriaceae.</title>
        <authorList>
            <person name="Stine C."/>
            <person name="Li C."/>
            <person name="Tadesse D."/>
        </authorList>
    </citation>
    <scope>NUCLEOTIDE SEQUENCE [LARGE SCALE GENOMIC DNA]</scope>
    <source>
        <strain evidence="2 3">CCUG 59446</strain>
    </source>
</reference>
<keyword evidence="3" id="KW-1185">Reference proteome</keyword>
<dbReference type="RefSeq" id="WP_089055280.1">
    <property type="nucleotide sequence ID" value="NZ_MUHA01000025.1"/>
</dbReference>
<gene>
    <name evidence="2" type="ORF">B0A75_15890</name>
</gene>
<dbReference type="InterPro" id="IPR001173">
    <property type="entry name" value="Glyco_trans_2-like"/>
</dbReference>
<dbReference type="PANTHER" id="PTHR43685:SF2">
    <property type="entry name" value="GLYCOSYLTRANSFERASE 2-LIKE DOMAIN-CONTAINING PROTEIN"/>
    <property type="match status" value="1"/>
</dbReference>
<dbReference type="InterPro" id="IPR029044">
    <property type="entry name" value="Nucleotide-diphossugar_trans"/>
</dbReference>
<dbReference type="SUPFAM" id="SSF53448">
    <property type="entry name" value="Nucleotide-diphospho-sugar transferases"/>
    <property type="match status" value="1"/>
</dbReference>
<sequence length="333" mass="39356">MPDKLVSIIIPTFNRAYLIAETLNSIINQTYTNWECLIIDDGSTDGTADLIAAYIDKDKRFQYHQRSADKVKGANACRNFGFELSNGIYIKWFDSDDIMHPDFLEKQVTVLEKNKELGFCAAFSKIFAKSIHDAYDDFNPQMIYDTNAMFHFIIGELYFLTPSSLWKREVLDNKELFDETLSNAQETDFNFRRLTENVRFCYIEEALFFVRRGHKSIDSEASTNPISLQSQFDYFQKVYKVLNSNECNIEEDKIKKLKKYIIYRKLHFFYEIRLLLKFNKSIRNFKSILENLKDVNLNYYDAVRLYVGITTIILTKKGFRLIHLKRFDIRIKD</sequence>
<dbReference type="Gene3D" id="3.90.550.10">
    <property type="entry name" value="Spore Coat Polysaccharide Biosynthesis Protein SpsA, Chain A"/>
    <property type="match status" value="1"/>
</dbReference>
<evidence type="ECO:0000313" key="3">
    <source>
        <dbReference type="Proteomes" id="UP000198336"/>
    </source>
</evidence>
<protein>
    <recommendedName>
        <fullName evidence="1">Doublecortin domain-containing protein</fullName>
    </recommendedName>
</protein>
<dbReference type="CDD" id="cd00761">
    <property type="entry name" value="Glyco_tranf_GTA_type"/>
    <property type="match status" value="1"/>
</dbReference>
<dbReference type="AlphaFoldDB" id="A0A226HT90"/>
<dbReference type="InterPro" id="IPR050834">
    <property type="entry name" value="Glycosyltransf_2"/>
</dbReference>
<name>A0A226HT90_9FLAO</name>